<evidence type="ECO:0000256" key="6">
    <source>
        <dbReference type="ARBA" id="ARBA00023274"/>
    </source>
</evidence>
<dbReference type="OrthoDB" id="274683at2759"/>
<keyword evidence="6 8" id="KW-0687">Ribonucleoprotein</keyword>
<dbReference type="GeneID" id="59236786"/>
<dbReference type="PANTHER" id="PTHR11229">
    <property type="entry name" value="50S RIBOSOMAL PROTEIN L3"/>
    <property type="match status" value="1"/>
</dbReference>
<evidence type="ECO:0000256" key="4">
    <source>
        <dbReference type="ARBA" id="ARBA00022980"/>
    </source>
</evidence>
<protein>
    <recommendedName>
        <fullName evidence="7">Large ribosomal subunit protein uL3m</fullName>
    </recommendedName>
</protein>
<dbReference type="PROSITE" id="PS00474">
    <property type="entry name" value="RIBOSOMAL_L3"/>
    <property type="match status" value="1"/>
</dbReference>
<evidence type="ECO:0000313" key="9">
    <source>
        <dbReference type="EMBL" id="QLG73044.1"/>
    </source>
</evidence>
<dbReference type="GO" id="GO:0003735">
    <property type="term" value="F:structural constituent of ribosome"/>
    <property type="evidence" value="ECO:0007669"/>
    <property type="project" value="InterPro"/>
</dbReference>
<dbReference type="EMBL" id="CP058608">
    <property type="protein sequence ID" value="QLG73044.1"/>
    <property type="molecule type" value="Genomic_DNA"/>
</dbReference>
<evidence type="ECO:0000256" key="8">
    <source>
        <dbReference type="RuleBase" id="RU003905"/>
    </source>
</evidence>
<dbReference type="PANTHER" id="PTHR11229:SF8">
    <property type="entry name" value="LARGE RIBOSOMAL SUBUNIT PROTEIN UL3M"/>
    <property type="match status" value="1"/>
</dbReference>
<gene>
    <name evidence="9" type="ORF">HG535_0E01280</name>
</gene>
<dbReference type="Gene3D" id="3.30.160.810">
    <property type="match status" value="1"/>
</dbReference>
<evidence type="ECO:0000256" key="3">
    <source>
        <dbReference type="ARBA" id="ARBA00022946"/>
    </source>
</evidence>
<evidence type="ECO:0000256" key="5">
    <source>
        <dbReference type="ARBA" id="ARBA00023128"/>
    </source>
</evidence>
<keyword evidence="4 8" id="KW-0689">Ribosomal protein</keyword>
<evidence type="ECO:0000256" key="7">
    <source>
        <dbReference type="ARBA" id="ARBA00035209"/>
    </source>
</evidence>
<dbReference type="InterPro" id="IPR019927">
    <property type="entry name" value="Ribosomal_uL3_bac/org-type"/>
</dbReference>
<dbReference type="FunFam" id="2.40.30.10:FF:000004">
    <property type="entry name" value="50S ribosomal protein L3"/>
    <property type="match status" value="1"/>
</dbReference>
<dbReference type="InterPro" id="IPR019926">
    <property type="entry name" value="Ribosomal_uL3_CS"/>
</dbReference>
<dbReference type="InterPro" id="IPR000597">
    <property type="entry name" value="Ribosomal_uL3"/>
</dbReference>
<name>A0A7H9B3R0_ZYGMR</name>
<sequence>MSASVWSSIWRRCAVRNISGRASLISPSVASTVNLEATKINHCPEEAQLRRWLPLRCGAITKKEGMMPFFDESDGKRVAATVLKMQNVEVMMHRTVEENGYFACQVGYGSKDPQKSSRQMLGHFASKKVNPKEKVAEFRVKNEQGLLPLSTLIKPSFFKPGQYVDLRSISKGKGFAGVMKRHNFKGLRASHGTSVMHRHGGSYGQNQDPGRILPGKKMPGHLGHQQVTIQNVQVLKVDNENGVIIVKGSVAGPKGSFVKIQDAIKKLPLVK</sequence>
<dbReference type="SUPFAM" id="SSF50447">
    <property type="entry name" value="Translation proteins"/>
    <property type="match status" value="1"/>
</dbReference>
<dbReference type="FunFam" id="3.30.160.810:FF:000001">
    <property type="entry name" value="50S ribosomal protein L3"/>
    <property type="match status" value="1"/>
</dbReference>
<evidence type="ECO:0000313" key="10">
    <source>
        <dbReference type="Proteomes" id="UP000509704"/>
    </source>
</evidence>
<accession>A0A7H9B3R0</accession>
<dbReference type="NCBIfam" id="TIGR03625">
    <property type="entry name" value="L3_bact"/>
    <property type="match status" value="1"/>
</dbReference>
<dbReference type="Gene3D" id="2.40.30.10">
    <property type="entry name" value="Translation factors"/>
    <property type="match status" value="1"/>
</dbReference>
<dbReference type="HAMAP" id="MF_01325_B">
    <property type="entry name" value="Ribosomal_uL3_B"/>
    <property type="match status" value="1"/>
</dbReference>
<keyword evidence="5" id="KW-0496">Mitochondrion</keyword>
<evidence type="ECO:0000256" key="1">
    <source>
        <dbReference type="ARBA" id="ARBA00004173"/>
    </source>
</evidence>
<evidence type="ECO:0000256" key="2">
    <source>
        <dbReference type="ARBA" id="ARBA00006540"/>
    </source>
</evidence>
<comment type="subcellular location">
    <subcellularLocation>
        <location evidence="1">Mitochondrion</location>
    </subcellularLocation>
</comment>
<keyword evidence="3" id="KW-0809">Transit peptide</keyword>
<dbReference type="KEGG" id="zmk:HG535_0E01280"/>
<reference evidence="9 10" key="1">
    <citation type="submission" date="2020-07" db="EMBL/GenBank/DDBJ databases">
        <title>The yeast mating-type switching endonuclease HO is a domesticated member of an unorthodox homing genetic element family.</title>
        <authorList>
            <person name="Coughlan A.Y."/>
            <person name="Lombardi L."/>
            <person name="Braun-Galleani S."/>
            <person name="Martos A.R."/>
            <person name="Galeote V."/>
            <person name="Bigey F."/>
            <person name="Dequin S."/>
            <person name="Byrne K.P."/>
            <person name="Wolfe K.H."/>
        </authorList>
    </citation>
    <scope>NUCLEOTIDE SEQUENCE [LARGE SCALE GENOMIC DNA]</scope>
    <source>
        <strain evidence="9 10">NRRL Y-6702</strain>
    </source>
</reference>
<proteinExistence type="inferred from homology"/>
<dbReference type="GO" id="GO:0005762">
    <property type="term" value="C:mitochondrial large ribosomal subunit"/>
    <property type="evidence" value="ECO:0007669"/>
    <property type="project" value="TreeGrafter"/>
</dbReference>
<dbReference type="GO" id="GO:0006412">
    <property type="term" value="P:translation"/>
    <property type="evidence" value="ECO:0007669"/>
    <property type="project" value="InterPro"/>
</dbReference>
<dbReference type="RefSeq" id="XP_037144771.1">
    <property type="nucleotide sequence ID" value="XM_037288876.1"/>
</dbReference>
<comment type="similarity">
    <text evidence="2 8">Belongs to the universal ribosomal protein uL3 family.</text>
</comment>
<keyword evidence="10" id="KW-1185">Reference proteome</keyword>
<dbReference type="InterPro" id="IPR009000">
    <property type="entry name" value="Transl_B-barrel_sf"/>
</dbReference>
<dbReference type="Pfam" id="PF00297">
    <property type="entry name" value="Ribosomal_L3"/>
    <property type="match status" value="1"/>
</dbReference>
<dbReference type="Proteomes" id="UP000509704">
    <property type="component" value="Chromosome 5"/>
</dbReference>
<organism evidence="9 10">
    <name type="scientific">Zygotorulaspora mrakii</name>
    <name type="common">Zygosaccharomyces mrakii</name>
    <dbReference type="NCBI Taxonomy" id="42260"/>
    <lineage>
        <taxon>Eukaryota</taxon>
        <taxon>Fungi</taxon>
        <taxon>Dikarya</taxon>
        <taxon>Ascomycota</taxon>
        <taxon>Saccharomycotina</taxon>
        <taxon>Saccharomycetes</taxon>
        <taxon>Saccharomycetales</taxon>
        <taxon>Saccharomycetaceae</taxon>
        <taxon>Zygotorulaspora</taxon>
    </lineage>
</organism>
<dbReference type="AlphaFoldDB" id="A0A7H9B3R0"/>